<organism evidence="8 9">
    <name type="scientific">Hallerella succinigenes</name>
    <dbReference type="NCBI Taxonomy" id="1896222"/>
    <lineage>
        <taxon>Bacteria</taxon>
        <taxon>Pseudomonadati</taxon>
        <taxon>Fibrobacterota</taxon>
        <taxon>Fibrobacteria</taxon>
        <taxon>Fibrobacterales</taxon>
        <taxon>Fibrobacteraceae</taxon>
        <taxon>Hallerella</taxon>
    </lineage>
</organism>
<evidence type="ECO:0000256" key="5">
    <source>
        <dbReference type="ARBA" id="ARBA00023157"/>
    </source>
</evidence>
<keyword evidence="5" id="KW-1015">Disulfide bond</keyword>
<proteinExistence type="inferred from homology"/>
<dbReference type="RefSeq" id="WP_100425606.1">
    <property type="nucleotide sequence ID" value="NZ_PGEX01000001.1"/>
</dbReference>
<dbReference type="GO" id="GO:0016668">
    <property type="term" value="F:oxidoreductase activity, acting on a sulfur group of donors, NAD(P) as acceptor"/>
    <property type="evidence" value="ECO:0007669"/>
    <property type="project" value="UniProtKB-ARBA"/>
</dbReference>
<dbReference type="PROSITE" id="PS00573">
    <property type="entry name" value="PYRIDINE_REDOX_2"/>
    <property type="match status" value="1"/>
</dbReference>
<feature type="domain" description="FAD/NAD(P)-binding" evidence="7">
    <location>
        <begin position="3"/>
        <end position="289"/>
    </location>
</feature>
<dbReference type="InterPro" id="IPR023753">
    <property type="entry name" value="FAD/NAD-binding_dom"/>
</dbReference>
<dbReference type="EMBL" id="PGEX01000001">
    <property type="protein sequence ID" value="PJJ41663.1"/>
    <property type="molecule type" value="Genomic_DNA"/>
</dbReference>
<accession>A0A2M9A7Q5</accession>
<comment type="similarity">
    <text evidence="1">Belongs to the class-II pyridine nucleotide-disulfide oxidoreductase family.</text>
</comment>
<gene>
    <name evidence="8" type="ORF">BGX16_1651</name>
</gene>
<evidence type="ECO:0000256" key="3">
    <source>
        <dbReference type="ARBA" id="ARBA00022827"/>
    </source>
</evidence>
<evidence type="ECO:0000313" key="9">
    <source>
        <dbReference type="Proteomes" id="UP000231134"/>
    </source>
</evidence>
<evidence type="ECO:0000256" key="2">
    <source>
        <dbReference type="ARBA" id="ARBA00022630"/>
    </source>
</evidence>
<dbReference type="PRINTS" id="PR00368">
    <property type="entry name" value="FADPNR"/>
</dbReference>
<dbReference type="InterPro" id="IPR008255">
    <property type="entry name" value="Pyr_nucl-diS_OxRdtase_2_AS"/>
</dbReference>
<dbReference type="OrthoDB" id="9806179at2"/>
<evidence type="ECO:0000256" key="1">
    <source>
        <dbReference type="ARBA" id="ARBA00009333"/>
    </source>
</evidence>
<evidence type="ECO:0000313" key="8">
    <source>
        <dbReference type="EMBL" id="PJJ41663.1"/>
    </source>
</evidence>
<keyword evidence="2" id="KW-0285">Flavoprotein</keyword>
<dbReference type="Proteomes" id="UP000231134">
    <property type="component" value="Unassembled WGS sequence"/>
</dbReference>
<keyword evidence="4" id="KW-0560">Oxidoreductase</keyword>
<keyword evidence="3" id="KW-0274">FAD</keyword>
<evidence type="ECO:0000256" key="6">
    <source>
        <dbReference type="ARBA" id="ARBA00023284"/>
    </source>
</evidence>
<dbReference type="SUPFAM" id="SSF51905">
    <property type="entry name" value="FAD/NAD(P)-binding domain"/>
    <property type="match status" value="1"/>
</dbReference>
<evidence type="ECO:0000259" key="7">
    <source>
        <dbReference type="Pfam" id="PF07992"/>
    </source>
</evidence>
<dbReference type="PANTHER" id="PTHR48105">
    <property type="entry name" value="THIOREDOXIN REDUCTASE 1-RELATED-RELATED"/>
    <property type="match status" value="1"/>
</dbReference>
<keyword evidence="9" id="KW-1185">Reference proteome</keyword>
<dbReference type="AlphaFoldDB" id="A0A2M9A7Q5"/>
<keyword evidence="6" id="KW-0676">Redox-active center</keyword>
<dbReference type="Gene3D" id="3.50.50.60">
    <property type="entry name" value="FAD/NAD(P)-binding domain"/>
    <property type="match status" value="2"/>
</dbReference>
<dbReference type="Pfam" id="PF07992">
    <property type="entry name" value="Pyr_redox_2"/>
    <property type="match status" value="1"/>
</dbReference>
<dbReference type="InterPro" id="IPR050097">
    <property type="entry name" value="Ferredoxin-NADP_redctase_2"/>
</dbReference>
<sequence>MTDVLIVGAGPAGLTAALYAARAGKTVKILDAEGIGGQIAKSPLVENYPGIAKMSGMSFADNLYEQVSALGVEFELAAALRIEKGENGSHIVVTDDGNFEARAVILATGVKHRLLNIPGEEEFQGHGISFCALCDGAFFKGRPVAVIGGGNTAITDALYLSALASEVTILHRRDEFRADENLMERAKSIPNIFWLPNVNIEEFQGSGNLTQIRYTDKLDGSEKILKTDAAFIAIGQVPNNLAFADLTDLDAEGYFASDEGGATKSEGIFVAGDCRKKNVRQLTTAIADGSNAAVAAWKYIDSKFH</sequence>
<reference evidence="8 9" key="1">
    <citation type="submission" date="2017-11" db="EMBL/GenBank/DDBJ databases">
        <title>Animal gut microbial communities from fecal samples from Wisconsin, USA.</title>
        <authorList>
            <person name="Neumann A."/>
        </authorList>
    </citation>
    <scope>NUCLEOTIDE SEQUENCE [LARGE SCALE GENOMIC DNA]</scope>
    <source>
        <strain evidence="8 9">UWS3</strain>
    </source>
</reference>
<dbReference type="InterPro" id="IPR036188">
    <property type="entry name" value="FAD/NAD-bd_sf"/>
</dbReference>
<protein>
    <submittedName>
        <fullName evidence="8">Thioredoxin reductase (NADPH)</fullName>
    </submittedName>
</protein>
<name>A0A2M9A7Q5_9BACT</name>
<dbReference type="PRINTS" id="PR00469">
    <property type="entry name" value="PNDRDTASEII"/>
</dbReference>
<evidence type="ECO:0000256" key="4">
    <source>
        <dbReference type="ARBA" id="ARBA00023002"/>
    </source>
</evidence>
<comment type="caution">
    <text evidence="8">The sequence shown here is derived from an EMBL/GenBank/DDBJ whole genome shotgun (WGS) entry which is preliminary data.</text>
</comment>